<organism evidence="2 3">
    <name type="scientific">Durusdinium trenchii</name>
    <dbReference type="NCBI Taxonomy" id="1381693"/>
    <lineage>
        <taxon>Eukaryota</taxon>
        <taxon>Sar</taxon>
        <taxon>Alveolata</taxon>
        <taxon>Dinophyceae</taxon>
        <taxon>Suessiales</taxon>
        <taxon>Symbiodiniaceae</taxon>
        <taxon>Durusdinium</taxon>
    </lineage>
</organism>
<protein>
    <submittedName>
        <fullName evidence="2">Uncharacterized protein</fullName>
    </submittedName>
</protein>
<feature type="compositionally biased region" description="Basic residues" evidence="1">
    <location>
        <begin position="536"/>
        <end position="548"/>
    </location>
</feature>
<feature type="region of interest" description="Disordered" evidence="1">
    <location>
        <begin position="429"/>
        <end position="460"/>
    </location>
</feature>
<sequence length="567" mass="65029">MLRWIPLARRHCRVHGRHCRLQVHRPTLAGLPLGVRAARTSRSREADTRSGLGRLAPPRMDGLGREPTMEEADEQEPQDQDIFDEEAALQLRPAAPIFHKHAEEPMPLDAMEIEEDADPPSIDMRGLKRLRPTEERLARVPLGWLDRLAEVAKAEQSGESRDADKDEKQGRQSRRKGQFEFNDEEPIRVRVLDVDAISLEELHRAFMYTLVRRRPAEVCVRIASRLAQFRDKPGQTAYQNLLRDTTKLFGSTHGPELTALFTRCHATISVPFMLDYTRQYGNFSRAFLAAQVETSLRPGFFDFMRYEGQGGVRPLPLVISKPWSLQAYTRLMSKSYLKSRLYEQLKLHGHVPDLDEDTDPDMPAEVRVMEDLSKAGALKVSEPVPHEPKVARPALLDAIMEAEHSGAGWQVSGDVPRAPMRGVRRVMAEAEISDSDSDKEEGFPDYYNDEEQESDDEKQGKRFSLQFERVVPDSAYSVSAEDGVLMDPTSPERTEIEEAFAERWWSDLRRRFFRHNHRAYAIVDGQWQRVPDPKGPHYKPRKRYRPRAHQREALLKRKMRASGQSTG</sequence>
<proteinExistence type="predicted"/>
<accession>A0ABP0LUQ6</accession>
<evidence type="ECO:0000256" key="1">
    <source>
        <dbReference type="SAM" id="MobiDB-lite"/>
    </source>
</evidence>
<evidence type="ECO:0000313" key="2">
    <source>
        <dbReference type="EMBL" id="CAK9041724.1"/>
    </source>
</evidence>
<comment type="caution">
    <text evidence="2">The sequence shown here is derived from an EMBL/GenBank/DDBJ whole genome shotgun (WGS) entry which is preliminary data.</text>
</comment>
<dbReference type="Proteomes" id="UP001642484">
    <property type="component" value="Unassembled WGS sequence"/>
</dbReference>
<feature type="compositionally biased region" description="Acidic residues" evidence="1">
    <location>
        <begin position="69"/>
        <end position="78"/>
    </location>
</feature>
<feature type="compositionally biased region" description="Basic and acidic residues" evidence="1">
    <location>
        <begin position="153"/>
        <end position="170"/>
    </location>
</feature>
<feature type="region of interest" description="Disordered" evidence="1">
    <location>
        <begin position="529"/>
        <end position="548"/>
    </location>
</feature>
<keyword evidence="3" id="KW-1185">Reference proteome</keyword>
<reference evidence="2 3" key="1">
    <citation type="submission" date="2024-02" db="EMBL/GenBank/DDBJ databases">
        <authorList>
            <person name="Chen Y."/>
            <person name="Shah S."/>
            <person name="Dougan E. K."/>
            <person name="Thang M."/>
            <person name="Chan C."/>
        </authorList>
    </citation>
    <scope>NUCLEOTIDE SEQUENCE [LARGE SCALE GENOMIC DNA]</scope>
</reference>
<name>A0ABP0LUQ6_9DINO</name>
<feature type="region of interest" description="Disordered" evidence="1">
    <location>
        <begin position="36"/>
        <end position="78"/>
    </location>
</feature>
<feature type="region of interest" description="Disordered" evidence="1">
    <location>
        <begin position="153"/>
        <end position="179"/>
    </location>
</feature>
<evidence type="ECO:0000313" key="3">
    <source>
        <dbReference type="Proteomes" id="UP001642484"/>
    </source>
</evidence>
<gene>
    <name evidence="2" type="ORF">CCMP2556_LOCUS22331</name>
</gene>
<feature type="compositionally biased region" description="Acidic residues" evidence="1">
    <location>
        <begin position="447"/>
        <end position="456"/>
    </location>
</feature>
<dbReference type="EMBL" id="CAXAMN010013780">
    <property type="protein sequence ID" value="CAK9041724.1"/>
    <property type="molecule type" value="Genomic_DNA"/>
</dbReference>